<comment type="caution">
    <text evidence="3">The sequence shown here is derived from an EMBL/GenBank/DDBJ whole genome shotgun (WGS) entry which is preliminary data.</text>
</comment>
<feature type="domain" description="ABC transporter" evidence="2">
    <location>
        <begin position="45"/>
        <end position="128"/>
    </location>
</feature>
<dbReference type="PATRIC" id="fig|342002.3.peg.3209"/>
<evidence type="ECO:0000256" key="1">
    <source>
        <dbReference type="SAM" id="MobiDB-lite"/>
    </source>
</evidence>
<dbReference type="InterPro" id="IPR003439">
    <property type="entry name" value="ABC_transporter-like_ATP-bd"/>
</dbReference>
<gene>
    <name evidence="3" type="ORF">WR43_11010</name>
</gene>
<evidence type="ECO:0000259" key="2">
    <source>
        <dbReference type="Pfam" id="PF00005"/>
    </source>
</evidence>
<reference evidence="4" key="1">
    <citation type="submission" date="2015-04" db="EMBL/GenBank/DDBJ databases">
        <title>Genome sequence of Mycobacterium arupense GUC1.</title>
        <authorList>
            <person name="Greninger A.L."/>
            <person name="Cunningham G."/>
            <person name="Chiu C.Y."/>
            <person name="Miller S."/>
        </authorList>
    </citation>
    <scope>NUCLEOTIDE SEQUENCE [LARGE SCALE GENOMIC DNA]</scope>
    <source>
        <strain evidence="4">GUC1</strain>
    </source>
</reference>
<name>A0A0F5MX32_9MYCO</name>
<dbReference type="STRING" id="342002.BST15_04005"/>
<dbReference type="EMBL" id="LASW01000042">
    <property type="protein sequence ID" value="KKB99179.1"/>
    <property type="molecule type" value="Genomic_DNA"/>
</dbReference>
<accession>A0A0F5MX32</accession>
<dbReference type="AlphaFoldDB" id="A0A0F5MX32"/>
<dbReference type="GO" id="GO:0005524">
    <property type="term" value="F:ATP binding"/>
    <property type="evidence" value="ECO:0007669"/>
    <property type="project" value="InterPro"/>
</dbReference>
<evidence type="ECO:0000313" key="3">
    <source>
        <dbReference type="EMBL" id="KKB99179.1"/>
    </source>
</evidence>
<dbReference type="GO" id="GO:0016887">
    <property type="term" value="F:ATP hydrolysis activity"/>
    <property type="evidence" value="ECO:0007669"/>
    <property type="project" value="InterPro"/>
</dbReference>
<dbReference type="Gene3D" id="3.40.50.300">
    <property type="entry name" value="P-loop containing nucleotide triphosphate hydrolases"/>
    <property type="match status" value="1"/>
</dbReference>
<dbReference type="InterPro" id="IPR027417">
    <property type="entry name" value="P-loop_NTPase"/>
</dbReference>
<dbReference type="Proteomes" id="UP000034416">
    <property type="component" value="Unassembled WGS sequence"/>
</dbReference>
<organism evidence="3 4">
    <name type="scientific">Mycolicibacter arupensis</name>
    <dbReference type="NCBI Taxonomy" id="342002"/>
    <lineage>
        <taxon>Bacteria</taxon>
        <taxon>Bacillati</taxon>
        <taxon>Actinomycetota</taxon>
        <taxon>Actinomycetes</taxon>
        <taxon>Mycobacteriales</taxon>
        <taxon>Mycobacteriaceae</taxon>
        <taxon>Mycolicibacter</taxon>
    </lineage>
</organism>
<sequence>MGHANRCVRGTSVPDDTPAEEAKPPVAVIARGITMTGPWGRVFGPLDLDIPTGGATVLVGPPGSGRTALMMNLAGRMKPSSGTLTVLGQNRARDIFDNAALAGIEQIDSIFESVTVEDLITEQIRWDAPWYRLVRRAGDAERDAICGPVFGDLPLPQMHDYVEHLDELTGLLLRIALANTTRPPLLVVGSIDEIKNSRDRALLLTRLVALGAQQTVITSSANPIPDGFGLAAQITVDHLERAELVHGRHEKRNA</sequence>
<protein>
    <recommendedName>
        <fullName evidence="2">ABC transporter domain-containing protein</fullName>
    </recommendedName>
</protein>
<dbReference type="Pfam" id="PF00005">
    <property type="entry name" value="ABC_tran"/>
    <property type="match status" value="1"/>
</dbReference>
<dbReference type="SUPFAM" id="SSF52540">
    <property type="entry name" value="P-loop containing nucleoside triphosphate hydrolases"/>
    <property type="match status" value="1"/>
</dbReference>
<feature type="region of interest" description="Disordered" evidence="1">
    <location>
        <begin position="1"/>
        <end position="22"/>
    </location>
</feature>
<proteinExistence type="predicted"/>
<evidence type="ECO:0000313" key="4">
    <source>
        <dbReference type="Proteomes" id="UP000034416"/>
    </source>
</evidence>